<dbReference type="AlphaFoldDB" id="A0A8H7N0T8"/>
<evidence type="ECO:0000256" key="1">
    <source>
        <dbReference type="ARBA" id="ARBA00004141"/>
    </source>
</evidence>
<dbReference type="EMBL" id="JADCTT010000022">
    <property type="protein sequence ID" value="KAF9742252.1"/>
    <property type="molecule type" value="Genomic_DNA"/>
</dbReference>
<keyword evidence="4 7" id="KW-0472">Membrane</keyword>
<feature type="transmembrane region" description="Helical" evidence="7">
    <location>
        <begin position="92"/>
        <end position="113"/>
    </location>
</feature>
<dbReference type="Proteomes" id="UP000616885">
    <property type="component" value="Unassembled WGS sequence"/>
</dbReference>
<evidence type="ECO:0000259" key="8">
    <source>
        <dbReference type="Pfam" id="PF20684"/>
    </source>
</evidence>
<feature type="transmembrane region" description="Helical" evidence="7">
    <location>
        <begin position="40"/>
        <end position="60"/>
    </location>
</feature>
<feature type="transmembrane region" description="Helical" evidence="7">
    <location>
        <begin position="208"/>
        <end position="231"/>
    </location>
</feature>
<dbReference type="PANTHER" id="PTHR33048">
    <property type="entry name" value="PTH11-LIKE INTEGRAL MEMBRANE PROTEIN (AFU_ORTHOLOGUE AFUA_5G11245)"/>
    <property type="match status" value="1"/>
</dbReference>
<evidence type="ECO:0000256" key="7">
    <source>
        <dbReference type="SAM" id="Phobius"/>
    </source>
</evidence>
<dbReference type="Pfam" id="PF20684">
    <property type="entry name" value="Fung_rhodopsin"/>
    <property type="match status" value="1"/>
</dbReference>
<protein>
    <recommendedName>
        <fullName evidence="8">Rhodopsin domain-containing protein</fullName>
    </recommendedName>
</protein>
<keyword evidence="3 7" id="KW-1133">Transmembrane helix</keyword>
<dbReference type="GO" id="GO:0016020">
    <property type="term" value="C:membrane"/>
    <property type="evidence" value="ECO:0007669"/>
    <property type="project" value="UniProtKB-SubCell"/>
</dbReference>
<evidence type="ECO:0000256" key="6">
    <source>
        <dbReference type="SAM" id="MobiDB-lite"/>
    </source>
</evidence>
<feature type="transmembrane region" description="Helical" evidence="7">
    <location>
        <begin position="171"/>
        <end position="196"/>
    </location>
</feature>
<feature type="domain" description="Rhodopsin" evidence="8">
    <location>
        <begin position="24"/>
        <end position="267"/>
    </location>
</feature>
<dbReference type="InterPro" id="IPR049326">
    <property type="entry name" value="Rhodopsin_dom_fungi"/>
</dbReference>
<evidence type="ECO:0000313" key="10">
    <source>
        <dbReference type="Proteomes" id="UP000616885"/>
    </source>
</evidence>
<keyword evidence="2 7" id="KW-0812">Transmembrane</keyword>
<comment type="caution">
    <text evidence="9">The sequence shown here is derived from an EMBL/GenBank/DDBJ whole genome shotgun (WGS) entry which is preliminary data.</text>
</comment>
<feature type="region of interest" description="Disordered" evidence="6">
    <location>
        <begin position="292"/>
        <end position="314"/>
    </location>
</feature>
<evidence type="ECO:0000256" key="4">
    <source>
        <dbReference type="ARBA" id="ARBA00023136"/>
    </source>
</evidence>
<name>A0A8H7N0T8_BIOOC</name>
<evidence type="ECO:0000256" key="3">
    <source>
        <dbReference type="ARBA" id="ARBA00022989"/>
    </source>
</evidence>
<comment type="subcellular location">
    <subcellularLocation>
        <location evidence="1">Membrane</location>
        <topology evidence="1">Multi-pass membrane protein</topology>
    </subcellularLocation>
</comment>
<evidence type="ECO:0000256" key="5">
    <source>
        <dbReference type="ARBA" id="ARBA00038359"/>
    </source>
</evidence>
<sequence>MDHEDVLTGVGAAGSALSLILIGIRFYARHMSRSGIGWDDWLILLSFFSLIAADTLIIVANSVNPEGADIASNKDPTYEYTKEDIEYTKLNYIATIIYYTIVSSTKLSIILMYNRLFSVSTAFRYQVIFMCLLTGAFWIATTITNILSCIPMKYTWINADEDPRYCINYNLYWLGSGIAESVIDFLIIIMPVRVVYRLRMSRGRKVAVVAVFLLGVFVIMSGVVKVILSYIPGSRNPDFSLTALWTTVHVCTGIICACLPVCWPVFVRMSRFRFSGSSSPSWSLKLFSSGSAWSEGSRNRRNSRHQRRASDEIPVSGRTITNAQSADSLRVNDLQTMDDSMNGLEPRFTHSSHGNEDAGYELTIIQSNVGAPDTPTNISYPYHAYSSLEQRKT</sequence>
<dbReference type="PANTHER" id="PTHR33048:SF47">
    <property type="entry name" value="INTEGRAL MEMBRANE PROTEIN-RELATED"/>
    <property type="match status" value="1"/>
</dbReference>
<accession>A0A8H7N0T8</accession>
<evidence type="ECO:0000313" key="9">
    <source>
        <dbReference type="EMBL" id="KAF9742252.1"/>
    </source>
</evidence>
<gene>
    <name evidence="9" type="ORF">IM811_009552</name>
</gene>
<organism evidence="9 10">
    <name type="scientific">Bionectria ochroleuca</name>
    <name type="common">Gliocladium roseum</name>
    <dbReference type="NCBI Taxonomy" id="29856"/>
    <lineage>
        <taxon>Eukaryota</taxon>
        <taxon>Fungi</taxon>
        <taxon>Dikarya</taxon>
        <taxon>Ascomycota</taxon>
        <taxon>Pezizomycotina</taxon>
        <taxon>Sordariomycetes</taxon>
        <taxon>Hypocreomycetidae</taxon>
        <taxon>Hypocreales</taxon>
        <taxon>Bionectriaceae</taxon>
        <taxon>Clonostachys</taxon>
    </lineage>
</organism>
<comment type="similarity">
    <text evidence="5">Belongs to the SAT4 family.</text>
</comment>
<proteinExistence type="inferred from homology"/>
<dbReference type="InterPro" id="IPR052337">
    <property type="entry name" value="SAT4-like"/>
</dbReference>
<evidence type="ECO:0000256" key="2">
    <source>
        <dbReference type="ARBA" id="ARBA00022692"/>
    </source>
</evidence>
<feature type="transmembrane region" description="Helical" evidence="7">
    <location>
        <begin position="243"/>
        <end position="266"/>
    </location>
</feature>
<reference evidence="9" key="1">
    <citation type="submission" date="2020-10" db="EMBL/GenBank/DDBJ databases">
        <title>High-Quality Genome Resource of Clonostachys rosea strain S41 by Oxford Nanopore Long-Read Sequencing.</title>
        <authorList>
            <person name="Wang H."/>
        </authorList>
    </citation>
    <scope>NUCLEOTIDE SEQUENCE</scope>
    <source>
        <strain evidence="9">S41</strain>
    </source>
</reference>
<feature type="transmembrane region" description="Helical" evidence="7">
    <location>
        <begin position="6"/>
        <end position="28"/>
    </location>
</feature>
<feature type="transmembrane region" description="Helical" evidence="7">
    <location>
        <begin position="125"/>
        <end position="147"/>
    </location>
</feature>